<feature type="compositionally biased region" description="Polar residues" evidence="1">
    <location>
        <begin position="123"/>
        <end position="150"/>
    </location>
</feature>
<feature type="region of interest" description="Disordered" evidence="1">
    <location>
        <begin position="29"/>
        <end position="158"/>
    </location>
</feature>
<feature type="compositionally biased region" description="Basic and acidic residues" evidence="1">
    <location>
        <begin position="61"/>
        <end position="91"/>
    </location>
</feature>
<evidence type="ECO:0000313" key="2">
    <source>
        <dbReference type="EMBL" id="KAH0563677.1"/>
    </source>
</evidence>
<feature type="compositionally biased region" description="Acidic residues" evidence="1">
    <location>
        <begin position="92"/>
        <end position="109"/>
    </location>
</feature>
<proteinExistence type="predicted"/>
<sequence>MKKSLTNSVKELQNPNLCYRIPKINYSSLCTSSSENEEAGVPKAKRVKKNKKRNLVSSRKSRVDESLKAHQKDSLVRNKGNKDSDDNNEDKQNEEEKENDDDTYDEELEFELRNNETNRENLSTIQNSNLPRTAHNSKFNMQAGSSNGLNNFKKRNFQ</sequence>
<name>A0AAV7J409_COTGL</name>
<feature type="compositionally biased region" description="Basic residues" evidence="1">
    <location>
        <begin position="43"/>
        <end position="54"/>
    </location>
</feature>
<dbReference type="EMBL" id="JAHXZJ010000002">
    <property type="protein sequence ID" value="KAH0563677.1"/>
    <property type="molecule type" value="Genomic_DNA"/>
</dbReference>
<gene>
    <name evidence="2" type="ORF">KQX54_004391</name>
</gene>
<reference evidence="2 3" key="1">
    <citation type="journal article" date="2021" name="J. Hered.">
        <title>A chromosome-level genome assembly of the parasitoid wasp, Cotesia glomerata (Hymenoptera: Braconidae).</title>
        <authorList>
            <person name="Pinto B.J."/>
            <person name="Weis J.J."/>
            <person name="Gamble T."/>
            <person name="Ode P.J."/>
            <person name="Paul R."/>
            <person name="Zaspel J.M."/>
        </authorList>
    </citation>
    <scope>NUCLEOTIDE SEQUENCE [LARGE SCALE GENOMIC DNA]</scope>
    <source>
        <strain evidence="2">CgM1</strain>
    </source>
</reference>
<accession>A0AAV7J409</accession>
<evidence type="ECO:0000256" key="1">
    <source>
        <dbReference type="SAM" id="MobiDB-lite"/>
    </source>
</evidence>
<protein>
    <submittedName>
        <fullName evidence="2">Uncharacterized protein</fullName>
    </submittedName>
</protein>
<evidence type="ECO:0000313" key="3">
    <source>
        <dbReference type="Proteomes" id="UP000826195"/>
    </source>
</evidence>
<dbReference type="AlphaFoldDB" id="A0AAV7J409"/>
<dbReference type="Proteomes" id="UP000826195">
    <property type="component" value="Unassembled WGS sequence"/>
</dbReference>
<comment type="caution">
    <text evidence="2">The sequence shown here is derived from an EMBL/GenBank/DDBJ whole genome shotgun (WGS) entry which is preliminary data.</text>
</comment>
<keyword evidence="3" id="KW-1185">Reference proteome</keyword>
<organism evidence="2 3">
    <name type="scientific">Cotesia glomerata</name>
    <name type="common">Lepidopteran parasitic wasp</name>
    <name type="synonym">Apanteles glomeratus</name>
    <dbReference type="NCBI Taxonomy" id="32391"/>
    <lineage>
        <taxon>Eukaryota</taxon>
        <taxon>Metazoa</taxon>
        <taxon>Ecdysozoa</taxon>
        <taxon>Arthropoda</taxon>
        <taxon>Hexapoda</taxon>
        <taxon>Insecta</taxon>
        <taxon>Pterygota</taxon>
        <taxon>Neoptera</taxon>
        <taxon>Endopterygota</taxon>
        <taxon>Hymenoptera</taxon>
        <taxon>Apocrita</taxon>
        <taxon>Ichneumonoidea</taxon>
        <taxon>Braconidae</taxon>
        <taxon>Microgastrinae</taxon>
        <taxon>Cotesia</taxon>
    </lineage>
</organism>
<feature type="compositionally biased region" description="Basic and acidic residues" evidence="1">
    <location>
        <begin position="110"/>
        <end position="119"/>
    </location>
</feature>